<dbReference type="AlphaFoldDB" id="A0A7M2GQJ0"/>
<name>A0A7M2GQJ0_SPHSA</name>
<organism evidence="1 2">
    <name type="scientific">Sphingobium fuliginis (strain ATCC 27551)</name>
    <dbReference type="NCBI Taxonomy" id="336203"/>
    <lineage>
        <taxon>Bacteria</taxon>
        <taxon>Pseudomonadati</taxon>
        <taxon>Pseudomonadota</taxon>
        <taxon>Alphaproteobacteria</taxon>
        <taxon>Sphingomonadales</taxon>
        <taxon>Sphingomonadaceae</taxon>
        <taxon>Sphingobium</taxon>
    </lineage>
</organism>
<gene>
    <name evidence="1" type="ORF">H5V43_21860</name>
</gene>
<evidence type="ECO:0000313" key="1">
    <source>
        <dbReference type="EMBL" id="QOT74605.1"/>
    </source>
</evidence>
<sequence length="72" mass="8116">MAKTLEQERAAIAAEQNRLDARLKLLEDRERQNAIIVVEKAGLLKLEPKKLARIVDRIKTLGPDEAQKRLGA</sequence>
<dbReference type="KEGG" id="sbar:H5V43_21860"/>
<accession>A0A7M2GQJ0</accession>
<reference evidence="2" key="1">
    <citation type="submission" date="2020-08" db="EMBL/GenBank/DDBJ databases">
        <title>Complete genome sequence of Sphingobium barthaii strain KK22, a high-molecular-weight polycyclic aromatic hydrocarbon-degrading soil bacterium.</title>
        <authorList>
            <person name="Mori J.F."/>
            <person name="Kanaly R.A."/>
        </authorList>
    </citation>
    <scope>NUCLEOTIDE SEQUENCE [LARGE SCALE GENOMIC DNA]</scope>
    <source>
        <strain evidence="2">KK22</strain>
        <plasmid evidence="2">p1</plasmid>
    </source>
</reference>
<dbReference type="EMBL" id="CP060037">
    <property type="protein sequence ID" value="QOT74605.1"/>
    <property type="molecule type" value="Genomic_DNA"/>
</dbReference>
<keyword evidence="1" id="KW-0614">Plasmid</keyword>
<geneLocation type="plasmid" evidence="1 2">
    <name>p1</name>
</geneLocation>
<proteinExistence type="predicted"/>
<evidence type="ECO:0000313" key="2">
    <source>
        <dbReference type="Proteomes" id="UP000593663"/>
    </source>
</evidence>
<protein>
    <submittedName>
        <fullName evidence="1">Uncharacterized protein</fullName>
    </submittedName>
</protein>
<dbReference type="Proteomes" id="UP000593663">
    <property type="component" value="Plasmid p1"/>
</dbReference>